<feature type="domain" description="SET" evidence="1">
    <location>
        <begin position="111"/>
        <end position="268"/>
    </location>
</feature>
<accession>A0AAD6UK31</accession>
<dbReference type="SUPFAM" id="SSF82199">
    <property type="entry name" value="SET domain"/>
    <property type="match status" value="1"/>
</dbReference>
<dbReference type="Proteomes" id="UP001222325">
    <property type="component" value="Unassembled WGS sequence"/>
</dbReference>
<sequence length="432" mass="46483">MAFGMKRGFLSKAQGNRKSASAERDIANEAPNTSTAVQLKSLDSAVKLDAAFQFSNVCRLYSENPCIFVADDRLPGDAHYLFLPPKNAHIVFVDSLESVQTISKWALWDEPPPSPLPDPPFLIQDCGAMGVGMCARRPIARGELIMLERPVYVSNPNVRIHIDQKAAFYTGALAGLSPTTQAAIAALRNAHPVSDDVSHLRGILLTNALAAKVPHTATPYPALFPYLCRANHACTPNAHYTFDATTCTGYLHALRAVAAGEEITIGYTDLAAPRAQRRAELRTRYAFECTCAACGLPEARGAASDARRAAIGAYLTRMKTGGKVPPGAHRAAVEVLVRAAEEEGLVECASILALSALRIAQRDGDTTSELRLLVDAMDYVRALEGNESAGFLALAERLGLTPPELAAIYDSGTPGSFDYAFFGQLMANHKRR</sequence>
<dbReference type="PROSITE" id="PS50280">
    <property type="entry name" value="SET"/>
    <property type="match status" value="1"/>
</dbReference>
<dbReference type="EMBL" id="JARJCN010000007">
    <property type="protein sequence ID" value="KAJ7099445.1"/>
    <property type="molecule type" value="Genomic_DNA"/>
</dbReference>
<gene>
    <name evidence="2" type="ORF">B0H15DRAFT_944861</name>
</gene>
<dbReference type="Gene3D" id="2.170.270.10">
    <property type="entry name" value="SET domain"/>
    <property type="match status" value="1"/>
</dbReference>
<dbReference type="InterPro" id="IPR053185">
    <property type="entry name" value="SET_domain_protein"/>
</dbReference>
<name>A0AAD6UK31_9AGAR</name>
<dbReference type="PANTHER" id="PTHR47332:SF4">
    <property type="entry name" value="SET DOMAIN-CONTAINING PROTEIN 5"/>
    <property type="match status" value="1"/>
</dbReference>
<dbReference type="CDD" id="cd20071">
    <property type="entry name" value="SET_SMYD"/>
    <property type="match status" value="1"/>
</dbReference>
<organism evidence="2 3">
    <name type="scientific">Mycena belliarum</name>
    <dbReference type="NCBI Taxonomy" id="1033014"/>
    <lineage>
        <taxon>Eukaryota</taxon>
        <taxon>Fungi</taxon>
        <taxon>Dikarya</taxon>
        <taxon>Basidiomycota</taxon>
        <taxon>Agaricomycotina</taxon>
        <taxon>Agaricomycetes</taxon>
        <taxon>Agaricomycetidae</taxon>
        <taxon>Agaricales</taxon>
        <taxon>Marasmiineae</taxon>
        <taxon>Mycenaceae</taxon>
        <taxon>Mycena</taxon>
    </lineage>
</organism>
<dbReference type="Pfam" id="PF00856">
    <property type="entry name" value="SET"/>
    <property type="match status" value="1"/>
</dbReference>
<protein>
    <recommendedName>
        <fullName evidence="1">SET domain-containing protein</fullName>
    </recommendedName>
</protein>
<dbReference type="InterPro" id="IPR011990">
    <property type="entry name" value="TPR-like_helical_dom_sf"/>
</dbReference>
<evidence type="ECO:0000313" key="3">
    <source>
        <dbReference type="Proteomes" id="UP001222325"/>
    </source>
</evidence>
<keyword evidence="3" id="KW-1185">Reference proteome</keyword>
<reference evidence="2" key="1">
    <citation type="submission" date="2023-03" db="EMBL/GenBank/DDBJ databases">
        <title>Massive genome expansion in bonnet fungi (Mycena s.s.) driven by repeated elements and novel gene families across ecological guilds.</title>
        <authorList>
            <consortium name="Lawrence Berkeley National Laboratory"/>
            <person name="Harder C.B."/>
            <person name="Miyauchi S."/>
            <person name="Viragh M."/>
            <person name="Kuo A."/>
            <person name="Thoen E."/>
            <person name="Andreopoulos B."/>
            <person name="Lu D."/>
            <person name="Skrede I."/>
            <person name="Drula E."/>
            <person name="Henrissat B."/>
            <person name="Morin E."/>
            <person name="Kohler A."/>
            <person name="Barry K."/>
            <person name="LaButti K."/>
            <person name="Morin E."/>
            <person name="Salamov A."/>
            <person name="Lipzen A."/>
            <person name="Mereny Z."/>
            <person name="Hegedus B."/>
            <person name="Baldrian P."/>
            <person name="Stursova M."/>
            <person name="Weitz H."/>
            <person name="Taylor A."/>
            <person name="Grigoriev I.V."/>
            <person name="Nagy L.G."/>
            <person name="Martin F."/>
            <person name="Kauserud H."/>
        </authorList>
    </citation>
    <scope>NUCLEOTIDE SEQUENCE</scope>
    <source>
        <strain evidence="2">CBHHK173m</strain>
    </source>
</reference>
<dbReference type="AlphaFoldDB" id="A0AAD6UK31"/>
<proteinExistence type="predicted"/>
<comment type="caution">
    <text evidence="2">The sequence shown here is derived from an EMBL/GenBank/DDBJ whole genome shotgun (WGS) entry which is preliminary data.</text>
</comment>
<dbReference type="PANTHER" id="PTHR47332">
    <property type="entry name" value="SET DOMAIN-CONTAINING PROTEIN 5"/>
    <property type="match status" value="1"/>
</dbReference>
<evidence type="ECO:0000313" key="2">
    <source>
        <dbReference type="EMBL" id="KAJ7099445.1"/>
    </source>
</evidence>
<dbReference type="InterPro" id="IPR001214">
    <property type="entry name" value="SET_dom"/>
</dbReference>
<evidence type="ECO:0000259" key="1">
    <source>
        <dbReference type="PROSITE" id="PS50280"/>
    </source>
</evidence>
<dbReference type="InterPro" id="IPR046341">
    <property type="entry name" value="SET_dom_sf"/>
</dbReference>
<dbReference type="Gene3D" id="1.25.40.10">
    <property type="entry name" value="Tetratricopeptide repeat domain"/>
    <property type="match status" value="1"/>
</dbReference>